<protein>
    <submittedName>
        <fullName evidence="2">Uncharacterized protein</fullName>
    </submittedName>
</protein>
<reference evidence="2 3" key="1">
    <citation type="journal article" date="2019" name="Commun. Biol.">
        <title>The bagworm genome reveals a unique fibroin gene that provides high tensile strength.</title>
        <authorList>
            <person name="Kono N."/>
            <person name="Nakamura H."/>
            <person name="Ohtoshi R."/>
            <person name="Tomita M."/>
            <person name="Numata K."/>
            <person name="Arakawa K."/>
        </authorList>
    </citation>
    <scope>NUCLEOTIDE SEQUENCE [LARGE SCALE GENOMIC DNA]</scope>
</reference>
<comment type="caution">
    <text evidence="2">The sequence shown here is derived from an EMBL/GenBank/DDBJ whole genome shotgun (WGS) entry which is preliminary data.</text>
</comment>
<keyword evidence="3" id="KW-1185">Reference proteome</keyword>
<proteinExistence type="predicted"/>
<feature type="compositionally biased region" description="Low complexity" evidence="1">
    <location>
        <begin position="23"/>
        <end position="38"/>
    </location>
</feature>
<dbReference type="Proteomes" id="UP000299102">
    <property type="component" value="Unassembled WGS sequence"/>
</dbReference>
<evidence type="ECO:0000256" key="1">
    <source>
        <dbReference type="SAM" id="MobiDB-lite"/>
    </source>
</evidence>
<evidence type="ECO:0000313" key="2">
    <source>
        <dbReference type="EMBL" id="GBP66817.1"/>
    </source>
</evidence>
<accession>A0A4C1XX61</accession>
<evidence type="ECO:0000313" key="3">
    <source>
        <dbReference type="Proteomes" id="UP000299102"/>
    </source>
</evidence>
<feature type="region of interest" description="Disordered" evidence="1">
    <location>
        <begin position="1"/>
        <end position="42"/>
    </location>
</feature>
<gene>
    <name evidence="2" type="ORF">EVAR_59514_1</name>
</gene>
<organism evidence="2 3">
    <name type="scientific">Eumeta variegata</name>
    <name type="common">Bagworm moth</name>
    <name type="synonym">Eumeta japonica</name>
    <dbReference type="NCBI Taxonomy" id="151549"/>
    <lineage>
        <taxon>Eukaryota</taxon>
        <taxon>Metazoa</taxon>
        <taxon>Ecdysozoa</taxon>
        <taxon>Arthropoda</taxon>
        <taxon>Hexapoda</taxon>
        <taxon>Insecta</taxon>
        <taxon>Pterygota</taxon>
        <taxon>Neoptera</taxon>
        <taxon>Endopterygota</taxon>
        <taxon>Lepidoptera</taxon>
        <taxon>Glossata</taxon>
        <taxon>Ditrysia</taxon>
        <taxon>Tineoidea</taxon>
        <taxon>Psychidae</taxon>
        <taxon>Oiketicinae</taxon>
        <taxon>Eumeta</taxon>
    </lineage>
</organism>
<feature type="region of interest" description="Disordered" evidence="1">
    <location>
        <begin position="79"/>
        <end position="136"/>
    </location>
</feature>
<dbReference type="AlphaFoldDB" id="A0A4C1XX61"/>
<name>A0A4C1XX61_EUMVA</name>
<dbReference type="EMBL" id="BGZK01000968">
    <property type="protein sequence ID" value="GBP66817.1"/>
    <property type="molecule type" value="Genomic_DNA"/>
</dbReference>
<sequence length="136" mass="15177">MNRVIRESAPRDVRRAHTSNDIARTARGAAARQTSQSRHSATCPLKTRRNYTIFRCVALSLAATPPPQDFTQIENQFEKGNRGVQSETDPLEVEQEGRGARGEGPNGGIHHLEATGARRSYRAGNSERDRRGRLHF</sequence>
<feature type="compositionally biased region" description="Basic and acidic residues" evidence="1">
    <location>
        <begin position="1"/>
        <end position="15"/>
    </location>
</feature>